<dbReference type="Pfam" id="PF02322">
    <property type="entry name" value="Cyt_bd_oxida_II"/>
    <property type="match status" value="1"/>
</dbReference>
<feature type="transmembrane region" description="Helical" evidence="12">
    <location>
        <begin position="229"/>
        <end position="248"/>
    </location>
</feature>
<keyword evidence="5" id="KW-0349">Heme</keyword>
<feature type="transmembrane region" description="Helical" evidence="12">
    <location>
        <begin position="296"/>
        <end position="321"/>
    </location>
</feature>
<dbReference type="AlphaFoldDB" id="A0AA90SLD3"/>
<keyword evidence="3" id="KW-0813">Transport</keyword>
<evidence type="ECO:0000256" key="5">
    <source>
        <dbReference type="ARBA" id="ARBA00022617"/>
    </source>
</evidence>
<keyword evidence="9 12" id="KW-1133">Transmembrane helix</keyword>
<dbReference type="GO" id="GO:0016682">
    <property type="term" value="F:oxidoreductase activity, acting on diphenols and related substances as donors, oxygen as acceptor"/>
    <property type="evidence" value="ECO:0007669"/>
    <property type="project" value="TreeGrafter"/>
</dbReference>
<keyword evidence="6 12" id="KW-0812">Transmembrane</keyword>
<gene>
    <name evidence="13" type="primary">cydB</name>
    <name evidence="13" type="ORF">Q7X28_09775</name>
</gene>
<evidence type="ECO:0000313" key="13">
    <source>
        <dbReference type="EMBL" id="MDP0398212.1"/>
    </source>
</evidence>
<accession>A0AA90SLD3</accession>
<evidence type="ECO:0000256" key="2">
    <source>
        <dbReference type="ARBA" id="ARBA00007543"/>
    </source>
</evidence>
<evidence type="ECO:0000313" key="14">
    <source>
        <dbReference type="Proteomes" id="UP001178281"/>
    </source>
</evidence>
<dbReference type="GO" id="GO:0070069">
    <property type="term" value="C:cytochrome complex"/>
    <property type="evidence" value="ECO:0007669"/>
    <property type="project" value="TreeGrafter"/>
</dbReference>
<comment type="subcellular location">
    <subcellularLocation>
        <location evidence="1">Cell membrane</location>
        <topology evidence="1">Multi-pass membrane protein</topology>
    </subcellularLocation>
</comment>
<feature type="transmembrane region" description="Helical" evidence="12">
    <location>
        <begin position="255"/>
        <end position="276"/>
    </location>
</feature>
<evidence type="ECO:0000256" key="1">
    <source>
        <dbReference type="ARBA" id="ARBA00004651"/>
    </source>
</evidence>
<feature type="transmembrane region" description="Helical" evidence="12">
    <location>
        <begin position="89"/>
        <end position="109"/>
    </location>
</feature>
<dbReference type="Proteomes" id="UP001178281">
    <property type="component" value="Unassembled WGS sequence"/>
</dbReference>
<name>A0AA90SLD3_9ACTN</name>
<dbReference type="PIRSF" id="PIRSF000267">
    <property type="entry name" value="Cyt_oxidse_sub2"/>
    <property type="match status" value="1"/>
</dbReference>
<dbReference type="GO" id="GO:0009055">
    <property type="term" value="F:electron transfer activity"/>
    <property type="evidence" value="ECO:0007669"/>
    <property type="project" value="TreeGrafter"/>
</dbReference>
<keyword evidence="10" id="KW-0408">Iron</keyword>
<dbReference type="InterPro" id="IPR003317">
    <property type="entry name" value="Cyt-d_oxidase_su2"/>
</dbReference>
<evidence type="ECO:0000256" key="6">
    <source>
        <dbReference type="ARBA" id="ARBA00022692"/>
    </source>
</evidence>
<keyword evidence="11 12" id="KW-0472">Membrane</keyword>
<dbReference type="PANTHER" id="PTHR43141">
    <property type="entry name" value="CYTOCHROME BD2 SUBUNIT II"/>
    <property type="match status" value="1"/>
</dbReference>
<sequence>MTLPDYWFLAIAFLFTGYFVLEGFDFGVGMLMPIMGDKRRHPADYDTRRRVLLNTIGPVWDGNEVWLITAGAAMFAAFPVWYATVFSGFYLVLLAILVGLITRVCSIEWRGKINDPRWRGWADFGIGLGSWIPAFAWGLVFANILAGVDIDERGRMTSEVWDLLNPYGLLGGLALLGLFLLHGAIFVALKSDGTVRHDARRIARRMWLPVTVIGAGFAVWTQLAHGKDWTWAAVVVAAAGLVAAGLLIRGGKELAAFLSTCAVVAAVSVLMFGSLAPNVLNATDPARSISIADAASSHYTLVVMSWCTIVLLPMVMIYQAWTYWVFRKRISAEQIPPSIGLSPRV</sequence>
<evidence type="ECO:0000256" key="4">
    <source>
        <dbReference type="ARBA" id="ARBA00022475"/>
    </source>
</evidence>
<evidence type="ECO:0000256" key="10">
    <source>
        <dbReference type="ARBA" id="ARBA00023004"/>
    </source>
</evidence>
<feature type="transmembrane region" description="Helical" evidence="12">
    <location>
        <begin position="206"/>
        <end position="223"/>
    </location>
</feature>
<dbReference type="GO" id="GO:0019646">
    <property type="term" value="P:aerobic electron transport chain"/>
    <property type="evidence" value="ECO:0007669"/>
    <property type="project" value="TreeGrafter"/>
</dbReference>
<comment type="caution">
    <text evidence="13">The sequence shown here is derived from an EMBL/GenBank/DDBJ whole genome shotgun (WGS) entry which is preliminary data.</text>
</comment>
<keyword evidence="7" id="KW-0479">Metal-binding</keyword>
<feature type="transmembrane region" description="Helical" evidence="12">
    <location>
        <begin position="121"/>
        <end position="146"/>
    </location>
</feature>
<evidence type="ECO:0000256" key="11">
    <source>
        <dbReference type="ARBA" id="ARBA00023136"/>
    </source>
</evidence>
<protein>
    <submittedName>
        <fullName evidence="13">Cytochrome d ubiquinol oxidase subunit II</fullName>
    </submittedName>
</protein>
<reference evidence="13" key="1">
    <citation type="submission" date="2023-08" db="EMBL/GenBank/DDBJ databases">
        <title>The draft genome of Tsukamurella strandjordii strain 050030.</title>
        <authorList>
            <person name="Zhao F."/>
            <person name="Feng Y."/>
            <person name="Zong Z."/>
        </authorList>
    </citation>
    <scope>NUCLEOTIDE SEQUENCE</scope>
    <source>
        <strain evidence="13">050030</strain>
    </source>
</reference>
<comment type="similarity">
    <text evidence="2">Belongs to the cytochrome ubiquinol oxidase subunit 2 family.</text>
</comment>
<feature type="transmembrane region" description="Helical" evidence="12">
    <location>
        <begin position="6"/>
        <end position="31"/>
    </location>
</feature>
<dbReference type="GO" id="GO:0005886">
    <property type="term" value="C:plasma membrane"/>
    <property type="evidence" value="ECO:0007669"/>
    <property type="project" value="UniProtKB-SubCell"/>
</dbReference>
<feature type="transmembrane region" description="Helical" evidence="12">
    <location>
        <begin position="166"/>
        <end position="186"/>
    </location>
</feature>
<keyword evidence="8" id="KW-0249">Electron transport</keyword>
<evidence type="ECO:0000256" key="7">
    <source>
        <dbReference type="ARBA" id="ARBA00022723"/>
    </source>
</evidence>
<proteinExistence type="inferred from homology"/>
<dbReference type="NCBIfam" id="TIGR00203">
    <property type="entry name" value="cydB"/>
    <property type="match status" value="1"/>
</dbReference>
<dbReference type="RefSeq" id="WP_305111145.1">
    <property type="nucleotide sequence ID" value="NZ_JAUTIX010000003.1"/>
</dbReference>
<keyword evidence="14" id="KW-1185">Reference proteome</keyword>
<dbReference type="GO" id="GO:0046872">
    <property type="term" value="F:metal ion binding"/>
    <property type="evidence" value="ECO:0007669"/>
    <property type="project" value="UniProtKB-KW"/>
</dbReference>
<evidence type="ECO:0000256" key="8">
    <source>
        <dbReference type="ARBA" id="ARBA00022982"/>
    </source>
</evidence>
<evidence type="ECO:0000256" key="9">
    <source>
        <dbReference type="ARBA" id="ARBA00022989"/>
    </source>
</evidence>
<evidence type="ECO:0000256" key="3">
    <source>
        <dbReference type="ARBA" id="ARBA00022448"/>
    </source>
</evidence>
<evidence type="ECO:0000256" key="12">
    <source>
        <dbReference type="SAM" id="Phobius"/>
    </source>
</evidence>
<organism evidence="13 14">
    <name type="scientific">Tsukamurella strandjordii</name>
    <dbReference type="NCBI Taxonomy" id="147577"/>
    <lineage>
        <taxon>Bacteria</taxon>
        <taxon>Bacillati</taxon>
        <taxon>Actinomycetota</taxon>
        <taxon>Actinomycetes</taxon>
        <taxon>Mycobacteriales</taxon>
        <taxon>Tsukamurellaceae</taxon>
        <taxon>Tsukamurella</taxon>
    </lineage>
</organism>
<dbReference type="EMBL" id="JAUTIX010000003">
    <property type="protein sequence ID" value="MDP0398212.1"/>
    <property type="molecule type" value="Genomic_DNA"/>
</dbReference>
<keyword evidence="4" id="KW-1003">Cell membrane</keyword>
<dbReference type="PANTHER" id="PTHR43141:SF5">
    <property type="entry name" value="CYTOCHROME BD-I UBIQUINOL OXIDASE SUBUNIT 2"/>
    <property type="match status" value="1"/>
</dbReference>